<keyword evidence="2" id="KW-1185">Reference proteome</keyword>
<accession>A0ACB9NAX8</accession>
<reference evidence="1 2" key="1">
    <citation type="journal article" date="2022" name="DNA Res.">
        <title>Chromosomal-level genome assembly of the orchid tree Bauhinia variegata (Leguminosae; Cercidoideae) supports the allotetraploid origin hypothesis of Bauhinia.</title>
        <authorList>
            <person name="Zhong Y."/>
            <person name="Chen Y."/>
            <person name="Zheng D."/>
            <person name="Pang J."/>
            <person name="Liu Y."/>
            <person name="Luo S."/>
            <person name="Meng S."/>
            <person name="Qian L."/>
            <person name="Wei D."/>
            <person name="Dai S."/>
            <person name="Zhou R."/>
        </authorList>
    </citation>
    <scope>NUCLEOTIDE SEQUENCE [LARGE SCALE GENOMIC DNA]</scope>
    <source>
        <strain evidence="1">BV-YZ2020</strain>
    </source>
</reference>
<organism evidence="1 2">
    <name type="scientific">Bauhinia variegata</name>
    <name type="common">Purple orchid tree</name>
    <name type="synonym">Phanera variegata</name>
    <dbReference type="NCBI Taxonomy" id="167791"/>
    <lineage>
        <taxon>Eukaryota</taxon>
        <taxon>Viridiplantae</taxon>
        <taxon>Streptophyta</taxon>
        <taxon>Embryophyta</taxon>
        <taxon>Tracheophyta</taxon>
        <taxon>Spermatophyta</taxon>
        <taxon>Magnoliopsida</taxon>
        <taxon>eudicotyledons</taxon>
        <taxon>Gunneridae</taxon>
        <taxon>Pentapetalae</taxon>
        <taxon>rosids</taxon>
        <taxon>fabids</taxon>
        <taxon>Fabales</taxon>
        <taxon>Fabaceae</taxon>
        <taxon>Cercidoideae</taxon>
        <taxon>Cercideae</taxon>
        <taxon>Bauhiniinae</taxon>
        <taxon>Bauhinia</taxon>
    </lineage>
</organism>
<evidence type="ECO:0000313" key="2">
    <source>
        <dbReference type="Proteomes" id="UP000828941"/>
    </source>
</evidence>
<evidence type="ECO:0000313" key="1">
    <source>
        <dbReference type="EMBL" id="KAI4333345.1"/>
    </source>
</evidence>
<name>A0ACB9NAX8_BAUVA</name>
<dbReference type="EMBL" id="CM039432">
    <property type="protein sequence ID" value="KAI4333345.1"/>
    <property type="molecule type" value="Genomic_DNA"/>
</dbReference>
<gene>
    <name evidence="1" type="ORF">L6164_018172</name>
</gene>
<comment type="caution">
    <text evidence="1">The sequence shown here is derived from an EMBL/GenBank/DDBJ whole genome shotgun (WGS) entry which is preliminary data.</text>
</comment>
<sequence>MPSPGSQAMAKVAYSHLIPSLVHPLKSTLYRSHSLFTGNSHFIGVFGVRRRFSSSSKISMSLRAGIVGLPNVGKSTLFNAVVENGKAQAANFPFCTIEPNVGIVAVPDPRLNVLSDLSKSQRAVPASIEFVDIAGLVKGASQGEGLGNKFLSHIREVDSILQVVRCFEDNDIVHVNGKIDPKSDIDVINLELVFSDLDQIDKRLEKLKKGKAKDSQSKVKEEAEKSALEKIREALMDGKPARSVTLTDFERDAVKHLCLLTMKPVIYVANVAESEIADPANNHHLKEVMHLASELQSGIVTISAQVEAELTELPIEERQEYLKSLGVSESGLGNLIRATYSLLGLRTYFTSGEKETKAWTILAGMTAPQAAGVIHSDFEKGFIRAETVAYEDFVTAGSLAAAREKGLLRSEGKDYIVQEGDVMLFRFNV</sequence>
<proteinExistence type="predicted"/>
<protein>
    <submittedName>
        <fullName evidence="1">Uncharacterized protein</fullName>
    </submittedName>
</protein>
<dbReference type="Proteomes" id="UP000828941">
    <property type="component" value="Chromosome 7"/>
</dbReference>